<organism evidence="1 2">
    <name type="scientific">Ramazzottius varieornatus</name>
    <name type="common">Water bear</name>
    <name type="synonym">Tardigrade</name>
    <dbReference type="NCBI Taxonomy" id="947166"/>
    <lineage>
        <taxon>Eukaryota</taxon>
        <taxon>Metazoa</taxon>
        <taxon>Ecdysozoa</taxon>
        <taxon>Tardigrada</taxon>
        <taxon>Eutardigrada</taxon>
        <taxon>Parachela</taxon>
        <taxon>Hypsibioidea</taxon>
        <taxon>Ramazzottiidae</taxon>
        <taxon>Ramazzottius</taxon>
    </lineage>
</organism>
<evidence type="ECO:0000313" key="1">
    <source>
        <dbReference type="EMBL" id="GAU97654.1"/>
    </source>
</evidence>
<accession>A0A1D1V7N0</accession>
<evidence type="ECO:0000313" key="2">
    <source>
        <dbReference type="Proteomes" id="UP000186922"/>
    </source>
</evidence>
<gene>
    <name evidence="1" type="primary">RvY_08914-1</name>
    <name evidence="1" type="synonym">RvY_08914.1</name>
    <name evidence="1" type="ORF">RvY_08914</name>
</gene>
<keyword evidence="2" id="KW-1185">Reference proteome</keyword>
<reference evidence="1 2" key="1">
    <citation type="journal article" date="2016" name="Nat. Commun.">
        <title>Extremotolerant tardigrade genome and improved radiotolerance of human cultured cells by tardigrade-unique protein.</title>
        <authorList>
            <person name="Hashimoto T."/>
            <person name="Horikawa D.D."/>
            <person name="Saito Y."/>
            <person name="Kuwahara H."/>
            <person name="Kozuka-Hata H."/>
            <person name="Shin-I T."/>
            <person name="Minakuchi Y."/>
            <person name="Ohishi K."/>
            <person name="Motoyama A."/>
            <person name="Aizu T."/>
            <person name="Enomoto A."/>
            <person name="Kondo K."/>
            <person name="Tanaka S."/>
            <person name="Hara Y."/>
            <person name="Koshikawa S."/>
            <person name="Sagara H."/>
            <person name="Miura T."/>
            <person name="Yokobori S."/>
            <person name="Miyagawa K."/>
            <person name="Suzuki Y."/>
            <person name="Kubo T."/>
            <person name="Oyama M."/>
            <person name="Kohara Y."/>
            <person name="Fujiyama A."/>
            <person name="Arakawa K."/>
            <person name="Katayama T."/>
            <person name="Toyoda A."/>
            <person name="Kunieda T."/>
        </authorList>
    </citation>
    <scope>NUCLEOTIDE SEQUENCE [LARGE SCALE GENOMIC DNA]</scope>
    <source>
        <strain evidence="1 2">YOKOZUNA-1</strain>
    </source>
</reference>
<name>A0A1D1V7N0_RAMVA</name>
<dbReference type="Proteomes" id="UP000186922">
    <property type="component" value="Unassembled WGS sequence"/>
</dbReference>
<sequence>MLGLEPSRHFSDSIIGQKTFCMSACPILHDMPVLPHLHAGDVFLTPHHIPTSSIFWCTLRNLHLLPAPEDTLDTRVCTLSTAYRRKIIGTGDYFAFWLTLRRLGETADSNVCMERQNYQPCSCQIFR</sequence>
<dbReference type="AlphaFoldDB" id="A0A1D1V7N0"/>
<comment type="caution">
    <text evidence="1">The sequence shown here is derived from an EMBL/GenBank/DDBJ whole genome shotgun (WGS) entry which is preliminary data.</text>
</comment>
<dbReference type="EMBL" id="BDGG01000004">
    <property type="protein sequence ID" value="GAU97654.1"/>
    <property type="molecule type" value="Genomic_DNA"/>
</dbReference>
<proteinExistence type="predicted"/>
<protein>
    <submittedName>
        <fullName evidence="1">Uncharacterized protein</fullName>
    </submittedName>
</protein>